<evidence type="ECO:0000313" key="1">
    <source>
        <dbReference type="EMBL" id="KRY49147.1"/>
    </source>
</evidence>
<evidence type="ECO:0000313" key="2">
    <source>
        <dbReference type="Proteomes" id="UP000054653"/>
    </source>
</evidence>
<comment type="caution">
    <text evidence="1">The sequence shown here is derived from an EMBL/GenBank/DDBJ whole genome shotgun (WGS) entry which is preliminary data.</text>
</comment>
<dbReference type="AlphaFoldDB" id="A0A0V1CIN2"/>
<keyword evidence="2" id="KW-1185">Reference proteome</keyword>
<accession>A0A0V1CIN2</accession>
<proteinExistence type="predicted"/>
<name>A0A0V1CIN2_TRIBR</name>
<dbReference type="OrthoDB" id="10280724at2759"/>
<reference evidence="1 2" key="1">
    <citation type="submission" date="2015-01" db="EMBL/GenBank/DDBJ databases">
        <title>Evolution of Trichinella species and genotypes.</title>
        <authorList>
            <person name="Korhonen P.K."/>
            <person name="Edoardo P."/>
            <person name="Giuseppe L.R."/>
            <person name="Gasser R.B."/>
        </authorList>
    </citation>
    <scope>NUCLEOTIDE SEQUENCE [LARGE SCALE GENOMIC DNA]</scope>
    <source>
        <strain evidence="1">ISS120</strain>
    </source>
</reference>
<protein>
    <submittedName>
        <fullName evidence="1">Uncharacterized protein</fullName>
    </submittedName>
</protein>
<dbReference type="Proteomes" id="UP000054653">
    <property type="component" value="Unassembled WGS sequence"/>
</dbReference>
<gene>
    <name evidence="1" type="ORF">T03_3510</name>
</gene>
<organism evidence="1 2">
    <name type="scientific">Trichinella britovi</name>
    <name type="common">Parasitic roundworm</name>
    <dbReference type="NCBI Taxonomy" id="45882"/>
    <lineage>
        <taxon>Eukaryota</taxon>
        <taxon>Metazoa</taxon>
        <taxon>Ecdysozoa</taxon>
        <taxon>Nematoda</taxon>
        <taxon>Enoplea</taxon>
        <taxon>Dorylaimia</taxon>
        <taxon>Trichinellida</taxon>
        <taxon>Trichinellidae</taxon>
        <taxon>Trichinella</taxon>
    </lineage>
</organism>
<sequence length="120" mass="13574">MEDYADFLKWEKASMKALDRAVSGQHDEKKCPGWSWFCRAFPIFAVTENTSWPNVVSRQLNLETLVLLFKISHEKISLFALGQSGPQTYTQNGNPTNTEELMRSTEAIFSLTQLSISPGD</sequence>
<dbReference type="EMBL" id="JYDI01000185">
    <property type="protein sequence ID" value="KRY49147.1"/>
    <property type="molecule type" value="Genomic_DNA"/>
</dbReference>